<dbReference type="Proteomes" id="UP000694941">
    <property type="component" value="Unplaced"/>
</dbReference>
<sequence>MFLVGGRLSKVDVDKVSGIYQNTNKFLAGFIDHSYKDLDYVVKDRMFLENLFDIEFYEPTERGYFYNDNGHSFDATLFIGNEGTILMFDVLLFCLIDNATQDFILSAIVTFFINKVIIYVRRNSGRRNVVRKALIDERFLT</sequence>
<dbReference type="InterPro" id="IPR019170">
    <property type="entry name" value="Meckelin"/>
</dbReference>
<dbReference type="Pfam" id="PF09773">
    <property type="entry name" value="Meckelin"/>
    <property type="match status" value="1"/>
</dbReference>
<protein>
    <submittedName>
        <fullName evidence="2">Meckelin-like</fullName>
    </submittedName>
</protein>
<gene>
    <name evidence="2" type="primary">LOC111089768</name>
</gene>
<keyword evidence="1" id="KW-1185">Reference proteome</keyword>
<name>A0ABM1TRL9_LIMPO</name>
<organism evidence="1 2">
    <name type="scientific">Limulus polyphemus</name>
    <name type="common">Atlantic horseshoe crab</name>
    <dbReference type="NCBI Taxonomy" id="6850"/>
    <lineage>
        <taxon>Eukaryota</taxon>
        <taxon>Metazoa</taxon>
        <taxon>Ecdysozoa</taxon>
        <taxon>Arthropoda</taxon>
        <taxon>Chelicerata</taxon>
        <taxon>Merostomata</taxon>
        <taxon>Xiphosura</taxon>
        <taxon>Limulidae</taxon>
        <taxon>Limulus</taxon>
    </lineage>
</organism>
<dbReference type="GeneID" id="111089768"/>
<evidence type="ECO:0000313" key="2">
    <source>
        <dbReference type="RefSeq" id="XP_022258525.1"/>
    </source>
</evidence>
<dbReference type="PANTHER" id="PTHR21274">
    <property type="entry name" value="MECKELIN"/>
    <property type="match status" value="1"/>
</dbReference>
<accession>A0ABM1TRL9</accession>
<dbReference type="RefSeq" id="XP_022258525.1">
    <property type="nucleotide sequence ID" value="XM_022402817.1"/>
</dbReference>
<proteinExistence type="predicted"/>
<reference evidence="2" key="1">
    <citation type="submission" date="2025-08" db="UniProtKB">
        <authorList>
            <consortium name="RefSeq"/>
        </authorList>
    </citation>
    <scope>IDENTIFICATION</scope>
    <source>
        <tissue evidence="2">Muscle</tissue>
    </source>
</reference>
<dbReference type="PANTHER" id="PTHR21274:SF0">
    <property type="entry name" value="MECKELIN"/>
    <property type="match status" value="1"/>
</dbReference>
<evidence type="ECO:0000313" key="1">
    <source>
        <dbReference type="Proteomes" id="UP000694941"/>
    </source>
</evidence>